<evidence type="ECO:0000313" key="3">
    <source>
        <dbReference type="Proteomes" id="UP000269221"/>
    </source>
</evidence>
<proteinExistence type="predicted"/>
<feature type="compositionally biased region" description="Acidic residues" evidence="1">
    <location>
        <begin position="80"/>
        <end position="93"/>
    </location>
</feature>
<sequence length="173" mass="18991">METFSIISDEEGECQAGNRMGRENLGVVDEKYWGRGREEIWEEKKGIGKGRGEEKREAIVTAASLFEDEFHRRCSNSSLESDDEPPCAEEIDYDTASSSDGEEEFLELDQEIQECLSCVEGETEDEGVARGQTCSSRALRGLYISSQPAPNSTALPLGSTALGLYTGFESSPV</sequence>
<gene>
    <name evidence="2" type="ORF">DUI87_29106</name>
</gene>
<dbReference type="AlphaFoldDB" id="A0A3M0J0F7"/>
<keyword evidence="3" id="KW-1185">Reference proteome</keyword>
<reference evidence="2 3" key="1">
    <citation type="submission" date="2018-07" db="EMBL/GenBank/DDBJ databases">
        <title>A high quality draft genome assembly of the barn swallow (H. rustica rustica).</title>
        <authorList>
            <person name="Formenti G."/>
            <person name="Chiara M."/>
            <person name="Poveda L."/>
            <person name="Francoijs K.-J."/>
            <person name="Bonisoli-Alquati A."/>
            <person name="Canova L."/>
            <person name="Gianfranceschi L."/>
            <person name="Horner D.S."/>
            <person name="Saino N."/>
        </authorList>
    </citation>
    <scope>NUCLEOTIDE SEQUENCE [LARGE SCALE GENOMIC DNA]</scope>
    <source>
        <strain evidence="2">Chelidonia</strain>
        <tissue evidence="2">Blood</tissue>
    </source>
</reference>
<dbReference type="Proteomes" id="UP000269221">
    <property type="component" value="Unassembled WGS sequence"/>
</dbReference>
<organism evidence="2 3">
    <name type="scientific">Hirundo rustica rustica</name>
    <dbReference type="NCBI Taxonomy" id="333673"/>
    <lineage>
        <taxon>Eukaryota</taxon>
        <taxon>Metazoa</taxon>
        <taxon>Chordata</taxon>
        <taxon>Craniata</taxon>
        <taxon>Vertebrata</taxon>
        <taxon>Euteleostomi</taxon>
        <taxon>Archelosauria</taxon>
        <taxon>Archosauria</taxon>
        <taxon>Dinosauria</taxon>
        <taxon>Saurischia</taxon>
        <taxon>Theropoda</taxon>
        <taxon>Coelurosauria</taxon>
        <taxon>Aves</taxon>
        <taxon>Neognathae</taxon>
        <taxon>Neoaves</taxon>
        <taxon>Telluraves</taxon>
        <taxon>Australaves</taxon>
        <taxon>Passeriformes</taxon>
        <taxon>Sylvioidea</taxon>
        <taxon>Hirundinidae</taxon>
        <taxon>Hirundo</taxon>
    </lineage>
</organism>
<feature type="region of interest" description="Disordered" evidence="1">
    <location>
        <begin position="76"/>
        <end position="104"/>
    </location>
</feature>
<name>A0A3M0J0F7_HIRRU</name>
<dbReference type="EMBL" id="QRBI01000197">
    <property type="protein sequence ID" value="RMB94298.1"/>
    <property type="molecule type" value="Genomic_DNA"/>
</dbReference>
<evidence type="ECO:0000313" key="2">
    <source>
        <dbReference type="EMBL" id="RMB94298.1"/>
    </source>
</evidence>
<dbReference type="STRING" id="333673.A0A3M0J0F7"/>
<protein>
    <submittedName>
        <fullName evidence="2">Uncharacterized protein</fullName>
    </submittedName>
</protein>
<comment type="caution">
    <text evidence="2">The sequence shown here is derived from an EMBL/GenBank/DDBJ whole genome shotgun (WGS) entry which is preliminary data.</text>
</comment>
<accession>A0A3M0J0F7</accession>
<evidence type="ECO:0000256" key="1">
    <source>
        <dbReference type="SAM" id="MobiDB-lite"/>
    </source>
</evidence>
<dbReference type="OrthoDB" id="9215773at2759"/>